<feature type="domain" description="3-hydroxyacyl-CoA dehydrogenase C-terminal" evidence="16">
    <location>
        <begin position="607"/>
        <end position="690"/>
    </location>
</feature>
<dbReference type="Pfam" id="PF02737">
    <property type="entry name" value="3HCDH_N"/>
    <property type="match status" value="1"/>
</dbReference>
<feature type="domain" description="3-hydroxyacyl-CoA dehydrogenase NAD binding" evidence="17">
    <location>
        <begin position="299"/>
        <end position="474"/>
    </location>
</feature>
<dbReference type="AlphaFoldDB" id="W0PCT5"/>
<evidence type="ECO:0000259" key="16">
    <source>
        <dbReference type="Pfam" id="PF00725"/>
    </source>
</evidence>
<dbReference type="GO" id="GO:0016853">
    <property type="term" value="F:isomerase activity"/>
    <property type="evidence" value="ECO:0007669"/>
    <property type="project" value="UniProtKB-KW"/>
</dbReference>
<comment type="similarity">
    <text evidence="15">Belongs to the enoyl-CoA hydratase/isomerase family.</text>
</comment>
<evidence type="ECO:0000256" key="8">
    <source>
        <dbReference type="ARBA" id="ARBA00023027"/>
    </source>
</evidence>
<keyword evidence="5" id="KW-0276">Fatty acid metabolism</keyword>
<comment type="subunit">
    <text evidence="4">Monomer.</text>
</comment>
<dbReference type="PROSITE" id="PS00166">
    <property type="entry name" value="ENOYL_COA_HYDRATASE"/>
    <property type="match status" value="1"/>
</dbReference>
<dbReference type="STRING" id="1247726.MIM_c25010"/>
<evidence type="ECO:0000256" key="7">
    <source>
        <dbReference type="ARBA" id="ARBA00023002"/>
    </source>
</evidence>
<feature type="domain" description="3-hydroxyacyl-CoA dehydrogenase C-terminal" evidence="16">
    <location>
        <begin position="479"/>
        <end position="571"/>
    </location>
</feature>
<evidence type="ECO:0000256" key="2">
    <source>
        <dbReference type="ARBA" id="ARBA00005005"/>
    </source>
</evidence>
<gene>
    <name evidence="18" type="ORF">MIM_c25010</name>
</gene>
<dbReference type="InterPro" id="IPR006176">
    <property type="entry name" value="3-OHacyl-CoA_DH_NAD-bd"/>
</dbReference>
<comment type="similarity">
    <text evidence="3">In the N-terminal section; belongs to the enoyl-CoA hydratase/isomerase family.</text>
</comment>
<evidence type="ECO:0000256" key="3">
    <source>
        <dbReference type="ARBA" id="ARBA00008750"/>
    </source>
</evidence>
<comment type="catalytic activity">
    <reaction evidence="14">
        <text>a (3S)-3-hydroxyacyl-CoA + NAD(+) = a 3-oxoacyl-CoA + NADH + H(+)</text>
        <dbReference type="Rhea" id="RHEA:22432"/>
        <dbReference type="ChEBI" id="CHEBI:15378"/>
        <dbReference type="ChEBI" id="CHEBI:57318"/>
        <dbReference type="ChEBI" id="CHEBI:57540"/>
        <dbReference type="ChEBI" id="CHEBI:57945"/>
        <dbReference type="ChEBI" id="CHEBI:90726"/>
        <dbReference type="EC" id="1.1.1.35"/>
    </reaction>
</comment>
<dbReference type="eggNOG" id="COG1250">
    <property type="taxonomic scope" value="Bacteria"/>
</dbReference>
<sequence length="695" mass="75087">MSHMATKYTVTDSVAVITIDNPPVNGLGYAVRVGLINDLDRALADEAVLAVVVTGAGKVFCGGADMREFNSPKTGQEPGVNAVIAVLENSSKPVVAAVHGVAMGGGLELAMGCHYRVALKQARVALSEVTMGLLPGAGGTQRLPRLVGLELATDMITTGSSRSAASLADSGLFDKVVDADLLTEAIQFALDKASQPAPYPRVRDRKVEHANAQAYLALVAAGLQARKKHLPAPQRCVEALLAATQLPFDEGLALERRFFLELMATSVSKSLRHAFFSERAATKVPGISDTAQARPVNRVGVVGAGLMGAGIAANFLSAGIPVLLNDRDQESIDRGAATILRNYETSARKGKLTTAQIDQNMALLTPAPDLAALADCDLVIEAAYEDMAVKKDLFHRLDEILKPGAILTSNTSTLDMNEIARTTQRPQDVLGLHFFSPANVMRLLEIVRTDAVSDDVLVTAIEVAKRIGKVPVVSGVCDGFIGNRMLAEYSWQAASLLHQGATPEQIDRALEKFGMAMGPYRMSDLAGGDIGWAIRKRRYAEKPDARRFTVSDRLCEAGRFGQKTGGGWYDYAPGDRTPKPSAVTRQILETYWKEQGITPRQFSDEDIVARLMYALAHEGARILDEGIALRASDIDAVYLHGYGFPAWRGGPMFYSDTVGLFNVRRSMRGWAKEDSWWTPTTLLESRIEAGQRFND</sequence>
<dbReference type="GO" id="GO:0003857">
    <property type="term" value="F:(3S)-3-hydroxyacyl-CoA dehydrogenase (NAD+) activity"/>
    <property type="evidence" value="ECO:0007669"/>
    <property type="project" value="UniProtKB-EC"/>
</dbReference>
<evidence type="ECO:0000256" key="1">
    <source>
        <dbReference type="ARBA" id="ARBA00004275"/>
    </source>
</evidence>
<evidence type="ECO:0000313" key="18">
    <source>
        <dbReference type="EMBL" id="AHG64571.1"/>
    </source>
</evidence>
<dbReference type="KEGG" id="amim:MIM_c25010"/>
<dbReference type="HOGENOM" id="CLU_009834_16_3_4"/>
<dbReference type="InterPro" id="IPR029045">
    <property type="entry name" value="ClpP/crotonase-like_dom_sf"/>
</dbReference>
<keyword evidence="13" id="KW-0511">Multifunctional enzyme</keyword>
<dbReference type="InterPro" id="IPR008927">
    <property type="entry name" value="6-PGluconate_DH-like_C_sf"/>
</dbReference>
<organism evidence="18 19">
    <name type="scientific">Advenella mimigardefordensis (strain DSM 17166 / LMG 22922 / DPN7)</name>
    <dbReference type="NCBI Taxonomy" id="1247726"/>
    <lineage>
        <taxon>Bacteria</taxon>
        <taxon>Pseudomonadati</taxon>
        <taxon>Pseudomonadota</taxon>
        <taxon>Betaproteobacteria</taxon>
        <taxon>Burkholderiales</taxon>
        <taxon>Alcaligenaceae</taxon>
    </lineage>
</organism>
<dbReference type="InterPro" id="IPR006108">
    <property type="entry name" value="3HC_DH_C"/>
</dbReference>
<dbReference type="PANTHER" id="PTHR23309:SF49">
    <property type="entry name" value="PEROXISOMAL BIFUNCTIONAL ENZYME"/>
    <property type="match status" value="1"/>
</dbReference>
<keyword evidence="6" id="KW-0442">Lipid degradation</keyword>
<dbReference type="UniPathway" id="UPA00659"/>
<dbReference type="Pfam" id="PF00378">
    <property type="entry name" value="ECH_1"/>
    <property type="match status" value="1"/>
</dbReference>
<comment type="subcellular location">
    <subcellularLocation>
        <location evidence="1">Peroxisome</location>
    </subcellularLocation>
</comment>
<evidence type="ECO:0000256" key="14">
    <source>
        <dbReference type="ARBA" id="ARBA00049556"/>
    </source>
</evidence>
<keyword evidence="11" id="KW-0413">Isomerase</keyword>
<evidence type="ECO:0000256" key="4">
    <source>
        <dbReference type="ARBA" id="ARBA00011245"/>
    </source>
</evidence>
<dbReference type="GO" id="GO:0070403">
    <property type="term" value="F:NAD+ binding"/>
    <property type="evidence" value="ECO:0007669"/>
    <property type="project" value="InterPro"/>
</dbReference>
<evidence type="ECO:0000256" key="13">
    <source>
        <dbReference type="ARBA" id="ARBA00023268"/>
    </source>
</evidence>
<evidence type="ECO:0000256" key="6">
    <source>
        <dbReference type="ARBA" id="ARBA00022963"/>
    </source>
</evidence>
<dbReference type="Pfam" id="PF00725">
    <property type="entry name" value="3HCDH"/>
    <property type="match status" value="2"/>
</dbReference>
<dbReference type="eggNOG" id="COG1024">
    <property type="taxonomic scope" value="Bacteria"/>
</dbReference>
<dbReference type="EMBL" id="CP003915">
    <property type="protein sequence ID" value="AHG64571.1"/>
    <property type="molecule type" value="Genomic_DNA"/>
</dbReference>
<dbReference type="PANTHER" id="PTHR23309">
    <property type="entry name" value="3-HYDROXYACYL-COA DEHYROGENASE"/>
    <property type="match status" value="1"/>
</dbReference>
<evidence type="ECO:0000256" key="12">
    <source>
        <dbReference type="ARBA" id="ARBA00023239"/>
    </source>
</evidence>
<keyword evidence="7" id="KW-0560">Oxidoreductase</keyword>
<comment type="pathway">
    <text evidence="2">Lipid metabolism; fatty acid beta-oxidation.</text>
</comment>
<name>W0PCT5_ADVMD</name>
<dbReference type="CDD" id="cd06558">
    <property type="entry name" value="crotonase-like"/>
    <property type="match status" value="1"/>
</dbReference>
<keyword evidence="9" id="KW-0443">Lipid metabolism</keyword>
<keyword evidence="10" id="KW-0576">Peroxisome</keyword>
<keyword evidence="19" id="KW-1185">Reference proteome</keyword>
<protein>
    <submittedName>
        <fullName evidence="18">Putative fatty acid oxidation complex subunit alpha</fullName>
    </submittedName>
</protein>
<dbReference type="SUPFAM" id="SSF52096">
    <property type="entry name" value="ClpP/crotonase"/>
    <property type="match status" value="1"/>
</dbReference>
<dbReference type="PATRIC" id="fig|1247726.3.peg.2746"/>
<dbReference type="FunFam" id="1.10.1040.50:FF:000006">
    <property type="entry name" value="Peroxisomal bifunctional enzyme"/>
    <property type="match status" value="1"/>
</dbReference>
<evidence type="ECO:0000313" key="19">
    <source>
        <dbReference type="Proteomes" id="UP000019095"/>
    </source>
</evidence>
<reference evidence="18 19" key="1">
    <citation type="journal article" date="2014" name="Microbiology">
        <title>Unravelling the complete genome sequence of Advenella mimigardefordensis strain DPN7T and novel insights in the catabolism of the xenobiotic polythioester precursor 3,3'-dithiodipropionate.</title>
        <authorList>
            <person name="Wubbeler J.H."/>
            <person name="Hiessl S."/>
            <person name="Schuldes J."/>
            <person name="Thurmer A."/>
            <person name="Daniel R."/>
            <person name="Steinbuchel A."/>
        </authorList>
    </citation>
    <scope>NUCLEOTIDE SEQUENCE [LARGE SCALE GENOMIC DNA]</scope>
    <source>
        <strain evidence="19">DSM 17166 / LMG 22922 / DPN7</strain>
    </source>
</reference>
<accession>W0PCT5</accession>
<dbReference type="Gene3D" id="3.90.226.10">
    <property type="entry name" value="2-enoyl-CoA Hydratase, Chain A, domain 1"/>
    <property type="match status" value="1"/>
</dbReference>
<proteinExistence type="inferred from homology"/>
<dbReference type="GO" id="GO:0006635">
    <property type="term" value="P:fatty acid beta-oxidation"/>
    <property type="evidence" value="ECO:0007669"/>
    <property type="project" value="UniProtKB-UniPathway"/>
</dbReference>
<dbReference type="InterPro" id="IPR036291">
    <property type="entry name" value="NAD(P)-bd_dom_sf"/>
</dbReference>
<evidence type="ECO:0000256" key="5">
    <source>
        <dbReference type="ARBA" id="ARBA00022832"/>
    </source>
</evidence>
<dbReference type="InterPro" id="IPR018376">
    <property type="entry name" value="Enoyl-CoA_hyd/isom_CS"/>
</dbReference>
<dbReference type="Gene3D" id="1.10.1040.50">
    <property type="match status" value="1"/>
</dbReference>
<dbReference type="SUPFAM" id="SSF48179">
    <property type="entry name" value="6-phosphogluconate dehydrogenase C-terminal domain-like"/>
    <property type="match status" value="2"/>
</dbReference>
<dbReference type="Gene3D" id="3.40.50.720">
    <property type="entry name" value="NAD(P)-binding Rossmann-like Domain"/>
    <property type="match status" value="1"/>
</dbReference>
<evidence type="ECO:0000256" key="9">
    <source>
        <dbReference type="ARBA" id="ARBA00023098"/>
    </source>
</evidence>
<evidence type="ECO:0000256" key="10">
    <source>
        <dbReference type="ARBA" id="ARBA00023140"/>
    </source>
</evidence>
<dbReference type="Proteomes" id="UP000019095">
    <property type="component" value="Chromosome"/>
</dbReference>
<evidence type="ECO:0000256" key="11">
    <source>
        <dbReference type="ARBA" id="ARBA00023235"/>
    </source>
</evidence>
<dbReference type="FunFam" id="3.40.50.720:FF:000009">
    <property type="entry name" value="Fatty oxidation complex, alpha subunit"/>
    <property type="match status" value="1"/>
</dbReference>
<evidence type="ECO:0000256" key="15">
    <source>
        <dbReference type="RuleBase" id="RU003707"/>
    </source>
</evidence>
<keyword evidence="12" id="KW-0456">Lyase</keyword>
<dbReference type="InterPro" id="IPR001753">
    <property type="entry name" value="Enoyl-CoA_hydra/iso"/>
</dbReference>
<dbReference type="SUPFAM" id="SSF51735">
    <property type="entry name" value="NAD(P)-binding Rossmann-fold domains"/>
    <property type="match status" value="1"/>
</dbReference>
<dbReference type="GO" id="GO:0004300">
    <property type="term" value="F:enoyl-CoA hydratase activity"/>
    <property type="evidence" value="ECO:0007669"/>
    <property type="project" value="UniProtKB-ARBA"/>
</dbReference>
<evidence type="ECO:0000259" key="17">
    <source>
        <dbReference type="Pfam" id="PF02737"/>
    </source>
</evidence>
<keyword evidence="8" id="KW-0520">NAD</keyword>